<evidence type="ECO:0000256" key="3">
    <source>
        <dbReference type="ARBA" id="ARBA00022679"/>
    </source>
</evidence>
<dbReference type="SUPFAM" id="SSF53448">
    <property type="entry name" value="Nucleotide-diphospho-sugar transferases"/>
    <property type="match status" value="1"/>
</dbReference>
<keyword evidence="4" id="KW-0949">S-adenosyl-L-methionine</keyword>
<keyword evidence="6" id="KW-0671">Queuosine biosynthesis</keyword>
<evidence type="ECO:0008006" key="8">
    <source>
        <dbReference type="Google" id="ProtNLM"/>
    </source>
</evidence>
<evidence type="ECO:0000256" key="5">
    <source>
        <dbReference type="ARBA" id="ARBA00022695"/>
    </source>
</evidence>
<evidence type="ECO:0000256" key="2">
    <source>
        <dbReference type="ARBA" id="ARBA00022490"/>
    </source>
</evidence>
<dbReference type="GO" id="GO:0016853">
    <property type="term" value="F:isomerase activity"/>
    <property type="evidence" value="ECO:0007669"/>
    <property type="project" value="InterPro"/>
</dbReference>
<organism evidence="7">
    <name type="scientific">Tanacetum cinerariifolium</name>
    <name type="common">Dalmatian daisy</name>
    <name type="synonym">Chrysanthemum cinerariifolium</name>
    <dbReference type="NCBI Taxonomy" id="118510"/>
    <lineage>
        <taxon>Eukaryota</taxon>
        <taxon>Viridiplantae</taxon>
        <taxon>Streptophyta</taxon>
        <taxon>Embryophyta</taxon>
        <taxon>Tracheophyta</taxon>
        <taxon>Spermatophyta</taxon>
        <taxon>Magnoliopsida</taxon>
        <taxon>eudicotyledons</taxon>
        <taxon>Gunneridae</taxon>
        <taxon>Pentapetalae</taxon>
        <taxon>asterids</taxon>
        <taxon>campanulids</taxon>
        <taxon>Asterales</taxon>
        <taxon>Asteraceae</taxon>
        <taxon>Asteroideae</taxon>
        <taxon>Anthemideae</taxon>
        <taxon>Anthemidinae</taxon>
        <taxon>Tanacetum</taxon>
    </lineage>
</organism>
<dbReference type="Pfam" id="PF02547">
    <property type="entry name" value="Queuosine_synth"/>
    <property type="match status" value="1"/>
</dbReference>
<evidence type="ECO:0000256" key="4">
    <source>
        <dbReference type="ARBA" id="ARBA00022691"/>
    </source>
</evidence>
<dbReference type="Gene3D" id="3.40.1780.10">
    <property type="entry name" value="QueA-like"/>
    <property type="match status" value="1"/>
</dbReference>
<keyword evidence="5" id="KW-0548">Nucleotidyltransferase</keyword>
<dbReference type="PANTHER" id="PTHR43015:SF1">
    <property type="entry name" value="D-RIBITOL-5-PHOSPHATE CYTIDYLYLTRANSFERASE"/>
    <property type="match status" value="1"/>
</dbReference>
<dbReference type="GO" id="GO:0008616">
    <property type="term" value="P:tRNA queuosine(34) biosynthetic process"/>
    <property type="evidence" value="ECO:0007669"/>
    <property type="project" value="UniProtKB-KW"/>
</dbReference>
<dbReference type="EMBL" id="BKCJ011318562">
    <property type="protein sequence ID" value="GFD19954.1"/>
    <property type="molecule type" value="Genomic_DNA"/>
</dbReference>
<dbReference type="GO" id="GO:0005829">
    <property type="term" value="C:cytosol"/>
    <property type="evidence" value="ECO:0007669"/>
    <property type="project" value="TreeGrafter"/>
</dbReference>
<dbReference type="SUPFAM" id="SSF111337">
    <property type="entry name" value="QueA-like"/>
    <property type="match status" value="1"/>
</dbReference>
<comment type="similarity">
    <text evidence="1">Belongs to the IspD/TarI cytidylyltransferase family. IspD subfamily.</text>
</comment>
<name>A0A699UJZ1_TANCI</name>
<dbReference type="PANTHER" id="PTHR43015">
    <property type="entry name" value="D-RIBITOL-5-PHOSPHATE CYTIDYLYLTRANSFERASE"/>
    <property type="match status" value="1"/>
</dbReference>
<keyword evidence="2" id="KW-0963">Cytoplasm</keyword>
<evidence type="ECO:0000313" key="7">
    <source>
        <dbReference type="EMBL" id="GFD19954.1"/>
    </source>
</evidence>
<dbReference type="InterPro" id="IPR034683">
    <property type="entry name" value="IspD/TarI"/>
</dbReference>
<dbReference type="InterPro" id="IPR003699">
    <property type="entry name" value="QueA"/>
</dbReference>
<accession>A0A699UJZ1</accession>
<reference evidence="7" key="1">
    <citation type="journal article" date="2019" name="Sci. Rep.">
        <title>Draft genome of Tanacetum cinerariifolium, the natural source of mosquito coil.</title>
        <authorList>
            <person name="Yamashiro T."/>
            <person name="Shiraishi A."/>
            <person name="Satake H."/>
            <person name="Nakayama K."/>
        </authorList>
    </citation>
    <scope>NUCLEOTIDE SEQUENCE</scope>
</reference>
<dbReference type="AlphaFoldDB" id="A0A699UJZ1"/>
<dbReference type="Pfam" id="PF01128">
    <property type="entry name" value="IspD"/>
    <property type="match status" value="1"/>
</dbReference>
<dbReference type="Gene3D" id="3.90.550.10">
    <property type="entry name" value="Spore Coat Polysaccharide Biosynthesis Protein SpsA, Chain A"/>
    <property type="match status" value="1"/>
</dbReference>
<keyword evidence="3" id="KW-0808">Transferase</keyword>
<gene>
    <name evidence="7" type="ORF">Tci_891923</name>
</gene>
<evidence type="ECO:0000256" key="1">
    <source>
        <dbReference type="ARBA" id="ARBA00009789"/>
    </source>
</evidence>
<feature type="non-terminal residue" evidence="7">
    <location>
        <position position="125"/>
    </location>
</feature>
<sequence length="125" mass="13825">MMASAFAGYKLLMAAYEEAIKEKYRFFAYGDAMLILLLNGPVAFVSSRAIFTASQRRPPRSHPTAMLPKLTIQQSTTSTSQPFTRYAIIVAGGSGQRMGADRPKQFLLLAGEPVLLHTLRRFAEP</sequence>
<dbReference type="InterPro" id="IPR036100">
    <property type="entry name" value="QueA_sf"/>
</dbReference>
<protein>
    <recommendedName>
        <fullName evidence="8">2-C-methyl-D-erythritol 4-phosphate cytidylyltransferase</fullName>
    </recommendedName>
</protein>
<proteinExistence type="inferred from homology"/>
<dbReference type="GO" id="GO:0070567">
    <property type="term" value="F:cytidylyltransferase activity"/>
    <property type="evidence" value="ECO:0007669"/>
    <property type="project" value="InterPro"/>
</dbReference>
<comment type="caution">
    <text evidence="7">The sequence shown here is derived from an EMBL/GenBank/DDBJ whole genome shotgun (WGS) entry which is preliminary data.</text>
</comment>
<dbReference type="InterPro" id="IPR042118">
    <property type="entry name" value="QueA_dom1"/>
</dbReference>
<evidence type="ECO:0000256" key="6">
    <source>
        <dbReference type="ARBA" id="ARBA00022785"/>
    </source>
</evidence>
<dbReference type="InterPro" id="IPR029044">
    <property type="entry name" value="Nucleotide-diphossugar_trans"/>
</dbReference>